<dbReference type="RefSeq" id="WP_145218482.1">
    <property type="nucleotide sequence ID" value="NZ_CP036432.1"/>
</dbReference>
<keyword evidence="3" id="KW-1185">Reference proteome</keyword>
<sequence>MSIRKHYGVTFRRLESLGGEFRGVIVRADDNEHACVRVQDYLERMKSETHENMRDEVASIQAEPIGYIGSSEFGERFDGWHQSLLNLQGSYFHISEEALK</sequence>
<proteinExistence type="predicted"/>
<dbReference type="EMBL" id="CP036432">
    <property type="protein sequence ID" value="QDV86967.1"/>
    <property type="molecule type" value="Genomic_DNA"/>
</dbReference>
<evidence type="ECO:0000313" key="1">
    <source>
        <dbReference type="EMBL" id="QDV86967.1"/>
    </source>
</evidence>
<gene>
    <name evidence="1" type="ORF">TBK1r_59940</name>
    <name evidence="2" type="ORF">TBK1r_60720</name>
</gene>
<reference evidence="2 3" key="1">
    <citation type="submission" date="2019-02" db="EMBL/GenBank/DDBJ databases">
        <title>Deep-cultivation of Planctomycetes and their phenomic and genomic characterization uncovers novel biology.</title>
        <authorList>
            <person name="Wiegand S."/>
            <person name="Jogler M."/>
            <person name="Boedeker C."/>
            <person name="Pinto D."/>
            <person name="Vollmers J."/>
            <person name="Rivas-Marin E."/>
            <person name="Kohn T."/>
            <person name="Peeters S.H."/>
            <person name="Heuer A."/>
            <person name="Rast P."/>
            <person name="Oberbeckmann S."/>
            <person name="Bunk B."/>
            <person name="Jeske O."/>
            <person name="Meyerdierks A."/>
            <person name="Storesund J.E."/>
            <person name="Kallscheuer N."/>
            <person name="Luecker S."/>
            <person name="Lage O.M."/>
            <person name="Pohl T."/>
            <person name="Merkel B.J."/>
            <person name="Hornburger P."/>
            <person name="Mueller R.-W."/>
            <person name="Bruemmer F."/>
            <person name="Labrenz M."/>
            <person name="Spormann A.M."/>
            <person name="Op den Camp H."/>
            <person name="Overmann J."/>
            <person name="Amann R."/>
            <person name="Jetten M.S.M."/>
            <person name="Mascher T."/>
            <person name="Medema M.H."/>
            <person name="Devos D.P."/>
            <person name="Kaster A.-K."/>
            <person name="Ovreas L."/>
            <person name="Rohde M."/>
            <person name="Galperin M.Y."/>
            <person name="Jogler C."/>
        </authorList>
    </citation>
    <scope>NUCLEOTIDE SEQUENCE [LARGE SCALE GENOMIC DNA]</scope>
    <source>
        <strain evidence="2 3">TBK1r</strain>
    </source>
</reference>
<evidence type="ECO:0000313" key="3">
    <source>
        <dbReference type="Proteomes" id="UP000318081"/>
    </source>
</evidence>
<protein>
    <recommendedName>
        <fullName evidence="4">Acylphosphatase-like domain-containing protein</fullName>
    </recommendedName>
</protein>
<accession>A0ABX5XYD4</accession>
<dbReference type="EMBL" id="CP036432">
    <property type="protein sequence ID" value="QDV87045.1"/>
    <property type="molecule type" value="Genomic_DNA"/>
</dbReference>
<name>A0ABX5XYD4_9BACT</name>
<evidence type="ECO:0008006" key="4">
    <source>
        <dbReference type="Google" id="ProtNLM"/>
    </source>
</evidence>
<organism evidence="2 3">
    <name type="scientific">Stieleria magnilauensis</name>
    <dbReference type="NCBI Taxonomy" id="2527963"/>
    <lineage>
        <taxon>Bacteria</taxon>
        <taxon>Pseudomonadati</taxon>
        <taxon>Planctomycetota</taxon>
        <taxon>Planctomycetia</taxon>
        <taxon>Pirellulales</taxon>
        <taxon>Pirellulaceae</taxon>
        <taxon>Stieleria</taxon>
    </lineage>
</organism>
<dbReference type="Proteomes" id="UP000318081">
    <property type="component" value="Chromosome"/>
</dbReference>
<evidence type="ECO:0000313" key="2">
    <source>
        <dbReference type="EMBL" id="QDV87045.1"/>
    </source>
</evidence>